<keyword evidence="5 6" id="KW-0472">Membrane</keyword>
<dbReference type="AlphaFoldDB" id="A0A7K3WGF8"/>
<evidence type="ECO:0000256" key="3">
    <source>
        <dbReference type="ARBA" id="ARBA00022692"/>
    </source>
</evidence>
<comment type="caution">
    <text evidence="7">The sequence shown here is derived from an EMBL/GenBank/DDBJ whole genome shotgun (WGS) entry which is preliminary data.</text>
</comment>
<comment type="subcellular location">
    <subcellularLocation>
        <location evidence="1">Cell membrane</location>
        <topology evidence="1">Multi-pass membrane protein</topology>
    </subcellularLocation>
</comment>
<feature type="transmembrane region" description="Helical" evidence="6">
    <location>
        <begin position="266"/>
        <end position="299"/>
    </location>
</feature>
<evidence type="ECO:0000256" key="1">
    <source>
        <dbReference type="ARBA" id="ARBA00004651"/>
    </source>
</evidence>
<dbReference type="InterPro" id="IPR043428">
    <property type="entry name" value="LivM-like"/>
</dbReference>
<protein>
    <submittedName>
        <fullName evidence="7">Branched-chain amino acid ABC transporter permease</fullName>
    </submittedName>
</protein>
<evidence type="ECO:0000313" key="8">
    <source>
        <dbReference type="Proteomes" id="UP000470470"/>
    </source>
</evidence>
<dbReference type="CDD" id="cd06581">
    <property type="entry name" value="TM_PBP1_LivM_like"/>
    <property type="match status" value="1"/>
</dbReference>
<reference evidence="7 8" key="1">
    <citation type="submission" date="2020-02" db="EMBL/GenBank/DDBJ databases">
        <title>The whole genome sequence of CPCC 205119.</title>
        <authorList>
            <person name="Jiang Z."/>
        </authorList>
    </citation>
    <scope>NUCLEOTIDE SEQUENCE [LARGE SCALE GENOMIC DNA]</scope>
    <source>
        <strain evidence="7 8">CPCC 205119</strain>
    </source>
</reference>
<dbReference type="GO" id="GO:0015658">
    <property type="term" value="F:branched-chain amino acid transmembrane transporter activity"/>
    <property type="evidence" value="ECO:0007669"/>
    <property type="project" value="InterPro"/>
</dbReference>
<feature type="transmembrane region" description="Helical" evidence="6">
    <location>
        <begin position="235"/>
        <end position="254"/>
    </location>
</feature>
<dbReference type="PANTHER" id="PTHR30482:SF5">
    <property type="entry name" value="ABC TRANSPORTER PERMEASE PROTEIN"/>
    <property type="match status" value="1"/>
</dbReference>
<keyword evidence="8" id="KW-1185">Reference proteome</keyword>
<evidence type="ECO:0000256" key="6">
    <source>
        <dbReference type="SAM" id="Phobius"/>
    </source>
</evidence>
<keyword evidence="4 6" id="KW-1133">Transmembrane helix</keyword>
<dbReference type="EMBL" id="JAAGWK010000023">
    <property type="protein sequence ID" value="NEL55524.1"/>
    <property type="molecule type" value="Genomic_DNA"/>
</dbReference>
<organism evidence="7 8">
    <name type="scientific">Goekera deserti</name>
    <dbReference type="NCBI Taxonomy" id="2497753"/>
    <lineage>
        <taxon>Bacteria</taxon>
        <taxon>Bacillati</taxon>
        <taxon>Actinomycetota</taxon>
        <taxon>Actinomycetes</taxon>
        <taxon>Geodermatophilales</taxon>
        <taxon>Geodermatophilaceae</taxon>
        <taxon>Goekera</taxon>
    </lineage>
</organism>
<feature type="transmembrane region" description="Helical" evidence="6">
    <location>
        <begin position="42"/>
        <end position="64"/>
    </location>
</feature>
<keyword evidence="2" id="KW-1003">Cell membrane</keyword>
<keyword evidence="3 6" id="KW-0812">Transmembrane</keyword>
<evidence type="ECO:0000256" key="4">
    <source>
        <dbReference type="ARBA" id="ARBA00022989"/>
    </source>
</evidence>
<evidence type="ECO:0000313" key="7">
    <source>
        <dbReference type="EMBL" id="NEL55524.1"/>
    </source>
</evidence>
<dbReference type="Pfam" id="PF02653">
    <property type="entry name" value="BPD_transp_2"/>
    <property type="match status" value="1"/>
</dbReference>
<gene>
    <name evidence="7" type="ORF">G1H19_16170</name>
</gene>
<feature type="transmembrane region" description="Helical" evidence="6">
    <location>
        <begin position="128"/>
        <end position="146"/>
    </location>
</feature>
<evidence type="ECO:0000256" key="5">
    <source>
        <dbReference type="ARBA" id="ARBA00023136"/>
    </source>
</evidence>
<feature type="transmembrane region" description="Helical" evidence="6">
    <location>
        <begin position="320"/>
        <end position="338"/>
    </location>
</feature>
<dbReference type="GO" id="GO:0005886">
    <property type="term" value="C:plasma membrane"/>
    <property type="evidence" value="ECO:0007669"/>
    <property type="project" value="UniProtKB-SubCell"/>
</dbReference>
<dbReference type="InterPro" id="IPR001851">
    <property type="entry name" value="ABC_transp_permease"/>
</dbReference>
<feature type="transmembrane region" description="Helical" evidence="6">
    <location>
        <begin position="93"/>
        <end position="116"/>
    </location>
</feature>
<dbReference type="Proteomes" id="UP000470470">
    <property type="component" value="Unassembled WGS sequence"/>
</dbReference>
<dbReference type="PANTHER" id="PTHR30482">
    <property type="entry name" value="HIGH-AFFINITY BRANCHED-CHAIN AMINO ACID TRANSPORT SYSTEM PERMEASE"/>
    <property type="match status" value="1"/>
</dbReference>
<sequence length="361" mass="38698">MYTGYAQNMALLNTGGKKAGVLVLFVVALLLPFLLQDDLLRLLATGAVLAIGAIGLNLVTGYAGQVSLGHAVFLGIGAYTASVVSGDPEDESVYGFGITFLPVWLLAAGLVAALVGAIVSPLATRLRGLYLAIVTLGLVFIGEHVFREWDALTGGVGVGREGPTPELFGFDVGTRSEFFSADQQLYLLMLVMLVLFALVGRNIARSAVGRNFAAVRDRDIAAEVTGVDVRKAKRLAFVISGFYGGCAGALLYSINGYIDPGSFNVLLSVQFIAMILIGGAATISGSIMGAFFVALLPRLTRELPEYLPFLSSSPTETPNVFQFETFLYGILIVLFLILEPRGLFGLWVRARNYWKAWPFSY</sequence>
<name>A0A7K3WGF8_9ACTN</name>
<proteinExistence type="predicted"/>
<evidence type="ECO:0000256" key="2">
    <source>
        <dbReference type="ARBA" id="ARBA00022475"/>
    </source>
</evidence>
<feature type="transmembrane region" description="Helical" evidence="6">
    <location>
        <begin position="19"/>
        <end position="35"/>
    </location>
</feature>
<feature type="transmembrane region" description="Helical" evidence="6">
    <location>
        <begin position="185"/>
        <end position="204"/>
    </location>
</feature>
<accession>A0A7K3WGF8</accession>